<evidence type="ECO:0000313" key="5">
    <source>
        <dbReference type="Proteomes" id="UP001066327"/>
    </source>
</evidence>
<dbReference type="Gene3D" id="2.60.40.1240">
    <property type="match status" value="1"/>
</dbReference>
<name>A0AAX3Y8U9_RHOOP</name>
<dbReference type="RefSeq" id="WP_054245658.1">
    <property type="nucleotide sequence ID" value="NZ_CP072193.1"/>
</dbReference>
<dbReference type="InterPro" id="IPR029050">
    <property type="entry name" value="Immunoprotect_excell_Ig-like"/>
</dbReference>
<dbReference type="AlphaFoldDB" id="A0AAX3Y8U9"/>
<dbReference type="Proteomes" id="UP001066327">
    <property type="component" value="Unassembled WGS sequence"/>
</dbReference>
<protein>
    <submittedName>
        <fullName evidence="4">DUF4352 domain-containing protein</fullName>
    </submittedName>
</protein>
<organism evidence="4 6">
    <name type="scientific">Rhodococcus opacus</name>
    <name type="common">Nocardia opaca</name>
    <dbReference type="NCBI Taxonomy" id="37919"/>
    <lineage>
        <taxon>Bacteria</taxon>
        <taxon>Bacillati</taxon>
        <taxon>Actinomycetota</taxon>
        <taxon>Actinomycetes</taxon>
        <taxon>Mycobacteriales</taxon>
        <taxon>Nocardiaceae</taxon>
        <taxon>Rhodococcus</taxon>
    </lineage>
</organism>
<reference evidence="3" key="1">
    <citation type="submission" date="2022-12" db="EMBL/GenBank/DDBJ databases">
        <authorList>
            <person name="Krivoruchko A.V."/>
            <person name="Elkin A."/>
        </authorList>
    </citation>
    <scope>NUCLEOTIDE SEQUENCE</scope>
    <source>
        <strain evidence="3">IEGM 249</strain>
    </source>
</reference>
<sequence length="100" mass="11067">MRDGKFEFIVHSWDGTTAQLSVTNISDRPYSLAMSSQYLFDEQGRKFEPEFDWTSDLAFADLNPGQTVSGALSYILSGAVGDHLELHDSMFSGGVDVKLN</sequence>
<feature type="domain" description="DUF4352" evidence="2">
    <location>
        <begin position="18"/>
        <end position="94"/>
    </location>
</feature>
<dbReference type="EMBL" id="JAPWIS010000002">
    <property type="protein sequence ID" value="MCZ4583134.1"/>
    <property type="molecule type" value="Genomic_DNA"/>
</dbReference>
<proteinExistence type="predicted"/>
<keyword evidence="5" id="KW-1185">Reference proteome</keyword>
<accession>A0AAX3Y8U9</accession>
<evidence type="ECO:0000313" key="6">
    <source>
        <dbReference type="Proteomes" id="UP001231166"/>
    </source>
</evidence>
<dbReference type="EMBL" id="CP130953">
    <property type="protein sequence ID" value="WLF45666.1"/>
    <property type="molecule type" value="Genomic_DNA"/>
</dbReference>
<evidence type="ECO:0000256" key="1">
    <source>
        <dbReference type="ARBA" id="ARBA00022729"/>
    </source>
</evidence>
<dbReference type="Proteomes" id="UP001231166">
    <property type="component" value="Chromosome"/>
</dbReference>
<evidence type="ECO:0000259" key="2">
    <source>
        <dbReference type="Pfam" id="PF11611"/>
    </source>
</evidence>
<gene>
    <name evidence="3" type="ORF">O4328_05425</name>
    <name evidence="4" type="ORF">Q5707_27760</name>
</gene>
<dbReference type="Pfam" id="PF11611">
    <property type="entry name" value="DUF4352"/>
    <property type="match status" value="1"/>
</dbReference>
<keyword evidence="1" id="KW-0732">Signal</keyword>
<reference evidence="4" key="2">
    <citation type="submission" date="2023-07" db="EMBL/GenBank/DDBJ databases">
        <title>Genomic analysis of Rhodococcus opacus VOC-14 with glycol ethers degradation activity.</title>
        <authorList>
            <person name="Narkevich D.A."/>
            <person name="Hlushen A.M."/>
            <person name="Akhremchuk A.E."/>
            <person name="Sikolenko M.A."/>
            <person name="Valentovich L.N."/>
        </authorList>
    </citation>
    <scope>NUCLEOTIDE SEQUENCE</scope>
    <source>
        <strain evidence="4">VOC-14</strain>
    </source>
</reference>
<dbReference type="InterPro" id="IPR029051">
    <property type="entry name" value="DUF4352"/>
</dbReference>
<evidence type="ECO:0000313" key="4">
    <source>
        <dbReference type="EMBL" id="WLF45666.1"/>
    </source>
</evidence>
<evidence type="ECO:0000313" key="3">
    <source>
        <dbReference type="EMBL" id="MCZ4583134.1"/>
    </source>
</evidence>